<evidence type="ECO:0000256" key="1">
    <source>
        <dbReference type="ARBA" id="ARBA00004141"/>
    </source>
</evidence>
<dbReference type="InterPro" id="IPR002781">
    <property type="entry name" value="TM_pro_TauE-like"/>
</dbReference>
<evidence type="ECO:0000313" key="6">
    <source>
        <dbReference type="EMBL" id="MFC6034512.1"/>
    </source>
</evidence>
<feature type="transmembrane region" description="Helical" evidence="5">
    <location>
        <begin position="102"/>
        <end position="121"/>
    </location>
</feature>
<feature type="transmembrane region" description="Helical" evidence="5">
    <location>
        <begin position="6"/>
        <end position="30"/>
    </location>
</feature>
<proteinExistence type="inferred from homology"/>
<feature type="transmembrane region" description="Helical" evidence="5">
    <location>
        <begin position="133"/>
        <end position="152"/>
    </location>
</feature>
<feature type="transmembrane region" description="Helical" evidence="5">
    <location>
        <begin position="74"/>
        <end position="96"/>
    </location>
</feature>
<feature type="transmembrane region" description="Helical" evidence="5">
    <location>
        <begin position="199"/>
        <end position="218"/>
    </location>
</feature>
<dbReference type="Proteomes" id="UP001596116">
    <property type="component" value="Unassembled WGS sequence"/>
</dbReference>
<keyword evidence="7" id="KW-1185">Reference proteome</keyword>
<dbReference type="EMBL" id="JBHPON010000001">
    <property type="protein sequence ID" value="MFC6034512.1"/>
    <property type="molecule type" value="Genomic_DNA"/>
</dbReference>
<keyword evidence="5" id="KW-1003">Cell membrane</keyword>
<gene>
    <name evidence="6" type="ORF">ACFMB1_03090</name>
</gene>
<dbReference type="Pfam" id="PF01925">
    <property type="entry name" value="TauE"/>
    <property type="match status" value="1"/>
</dbReference>
<dbReference type="InterPro" id="IPR051598">
    <property type="entry name" value="TSUP/Inactive_protease-like"/>
</dbReference>
<organism evidence="6 7">
    <name type="scientific">Hyphococcus aureus</name>
    <dbReference type="NCBI Taxonomy" id="2666033"/>
    <lineage>
        <taxon>Bacteria</taxon>
        <taxon>Pseudomonadati</taxon>
        <taxon>Pseudomonadota</taxon>
        <taxon>Alphaproteobacteria</taxon>
        <taxon>Parvularculales</taxon>
        <taxon>Parvularculaceae</taxon>
        <taxon>Hyphococcus</taxon>
    </lineage>
</organism>
<protein>
    <recommendedName>
        <fullName evidence="5">Probable membrane transporter protein</fullName>
    </recommendedName>
</protein>
<dbReference type="PANTHER" id="PTHR43701">
    <property type="entry name" value="MEMBRANE TRANSPORTER PROTEIN MJ0441-RELATED"/>
    <property type="match status" value="1"/>
</dbReference>
<comment type="caution">
    <text evidence="6">The sequence shown here is derived from an EMBL/GenBank/DDBJ whole genome shotgun (WGS) entry which is preliminary data.</text>
</comment>
<name>A0ABW1KVC4_9PROT</name>
<evidence type="ECO:0000256" key="2">
    <source>
        <dbReference type="ARBA" id="ARBA00022692"/>
    </source>
</evidence>
<dbReference type="RefSeq" id="WP_379880163.1">
    <property type="nucleotide sequence ID" value="NZ_JBHPON010000001.1"/>
</dbReference>
<evidence type="ECO:0000256" key="3">
    <source>
        <dbReference type="ARBA" id="ARBA00022989"/>
    </source>
</evidence>
<dbReference type="PANTHER" id="PTHR43701:SF12">
    <property type="entry name" value="MEMBRANE TRANSPORTER PROTEIN YTNM-RELATED"/>
    <property type="match status" value="1"/>
</dbReference>
<keyword evidence="4 5" id="KW-0472">Membrane</keyword>
<evidence type="ECO:0000256" key="5">
    <source>
        <dbReference type="RuleBase" id="RU363041"/>
    </source>
</evidence>
<comment type="similarity">
    <text evidence="5">Belongs to the 4-toluene sulfonate uptake permease (TSUP) (TC 2.A.102) family.</text>
</comment>
<keyword evidence="3 5" id="KW-1133">Transmembrane helix</keyword>
<comment type="subcellular location">
    <subcellularLocation>
        <location evidence="5">Cell membrane</location>
        <topology evidence="5">Multi-pass membrane protein</topology>
    </subcellularLocation>
    <subcellularLocation>
        <location evidence="1">Membrane</location>
        <topology evidence="1">Multi-pass membrane protein</topology>
    </subcellularLocation>
</comment>
<evidence type="ECO:0000313" key="7">
    <source>
        <dbReference type="Proteomes" id="UP001596116"/>
    </source>
</evidence>
<evidence type="ECO:0000256" key="4">
    <source>
        <dbReference type="ARBA" id="ARBA00023136"/>
    </source>
</evidence>
<reference evidence="6 7" key="1">
    <citation type="submission" date="2024-09" db="EMBL/GenBank/DDBJ databases">
        <authorList>
            <person name="Zhang Z.-H."/>
        </authorList>
    </citation>
    <scope>NUCLEOTIDE SEQUENCE [LARGE SCALE GENOMIC DNA]</scope>
    <source>
        <strain evidence="6 7">HHTR114</strain>
    </source>
</reference>
<keyword evidence="2 5" id="KW-0812">Transmembrane</keyword>
<feature type="transmembrane region" description="Helical" evidence="5">
    <location>
        <begin position="172"/>
        <end position="192"/>
    </location>
</feature>
<accession>A0ABW1KVC4</accession>
<sequence>MPDASFPFFVLIGFVAQLIDGALGMAYGVASTSALLFLGMPPALASANVHAAEVFTTAASGVSHAVARNVDWRLFLRLALAGAAGGVVGAASISFIDMAAARPFILAYLFVMGVVVIRRALEAQRPEKKIERVVLLGAVGGFCDAVGGGGWGPVVTSNLLARGAAPAKVVGTVNLAEFFVTAAVTVTFIASLGPNFGKAALGLVIGGVFAAPIAAFGAKRLPRHTLTALVGATICGVSAYGLWSALA</sequence>
<feature type="transmembrane region" description="Helical" evidence="5">
    <location>
        <begin position="224"/>
        <end position="243"/>
    </location>
</feature>